<evidence type="ECO:0000256" key="1">
    <source>
        <dbReference type="SAM" id="MobiDB-lite"/>
    </source>
</evidence>
<keyword evidence="3" id="KW-1185">Reference proteome</keyword>
<dbReference type="RefSeq" id="XP_014566734.1">
    <property type="nucleotide sequence ID" value="XM_014711248.1"/>
</dbReference>
<dbReference type="InParanoid" id="G7DWR7"/>
<protein>
    <submittedName>
        <fullName evidence="2">Uncharacterized protein</fullName>
    </submittedName>
</protein>
<dbReference type="eggNOG" id="ENOG502S6MP">
    <property type="taxonomic scope" value="Eukaryota"/>
</dbReference>
<sequence length="367" mass="40751">MPPKKAKPKGKQEPIDYDEALDAGVHQEEQAERYQFGDKALRYYHESLRLYRLAQTFRFTGDAIYNEARVLLKLGDTFTPFPHCRELVSQAIDRFDAARQYEVSRDDACFNMTAALTTRYEMDTDFAGNEPIALDDPQRALSLLDELLVSQISRLQPASQDDDVPDASLGMVEDNDIQITEIVTLDIVLTTIIAKSDVECLLPNQHVLQPLSASVDLATLSHRQEDIRVAELGRLAHNISLFTDAQLVSILDELVNDLAVDLPASGLTSLAEFFVLVVEEQRLDRAKWSTLLQLAQNAFGRALAKLQGAMPLKPPLQTHERKLALADCHLSLANVDRLQTGTSRGLAVQSADREHRMAASGATDANS</sequence>
<dbReference type="RefSeq" id="XP_014564765.1">
    <property type="nucleotide sequence ID" value="XM_014709279.1"/>
</dbReference>
<dbReference type="EMBL" id="BABT02000054">
    <property type="protein sequence ID" value="GAA95014.1"/>
    <property type="molecule type" value="Genomic_DNA"/>
</dbReference>
<dbReference type="HOGENOM" id="CLU_754566_0_0_1"/>
<gene>
    <name evidence="2" type="primary">Mo01669</name>
    <name evidence="2" type="ORF">E5Q_01669</name>
</gene>
<dbReference type="OrthoDB" id="5328412at2759"/>
<organism evidence="2 3">
    <name type="scientific">Mixia osmundae (strain CBS 9802 / IAM 14324 / JCM 22182 / KY 12970)</name>
    <dbReference type="NCBI Taxonomy" id="764103"/>
    <lineage>
        <taxon>Eukaryota</taxon>
        <taxon>Fungi</taxon>
        <taxon>Dikarya</taxon>
        <taxon>Basidiomycota</taxon>
        <taxon>Pucciniomycotina</taxon>
        <taxon>Mixiomycetes</taxon>
        <taxon>Mixiales</taxon>
        <taxon>Mixiaceae</taxon>
        <taxon>Mixia</taxon>
    </lineage>
</organism>
<reference evidence="2 3" key="2">
    <citation type="journal article" date="2012" name="Open Biol.">
        <title>Characteristics of nucleosomes and linker DNA regions on the genome of the basidiomycete Mixia osmundae revealed by mono- and dinucleosome mapping.</title>
        <authorList>
            <person name="Nishida H."/>
            <person name="Kondo S."/>
            <person name="Matsumoto T."/>
            <person name="Suzuki Y."/>
            <person name="Yoshikawa H."/>
            <person name="Taylor T.D."/>
            <person name="Sugiyama J."/>
        </authorList>
    </citation>
    <scope>NUCLEOTIDE SEQUENCE [LARGE SCALE GENOMIC DNA]</scope>
    <source>
        <strain evidence="3">CBS 9802 / IAM 14324 / JCM 22182 / KY 12970</strain>
    </source>
</reference>
<dbReference type="AlphaFoldDB" id="G7DWR7"/>
<reference evidence="2 3" key="1">
    <citation type="journal article" date="2011" name="J. Gen. Appl. Microbiol.">
        <title>Draft genome sequencing of the enigmatic basidiomycete Mixia osmundae.</title>
        <authorList>
            <person name="Nishida H."/>
            <person name="Nagatsuka Y."/>
            <person name="Sugiyama J."/>
        </authorList>
    </citation>
    <scope>NUCLEOTIDE SEQUENCE [LARGE SCALE GENOMIC DNA]</scope>
    <source>
        <strain evidence="3">CBS 9802 / IAM 14324 / JCM 22182 / KY 12970</strain>
    </source>
</reference>
<accession>G7DWR7</accession>
<name>G7DWR7_MIXOS</name>
<evidence type="ECO:0000313" key="2">
    <source>
        <dbReference type="EMBL" id="GAA95014.1"/>
    </source>
</evidence>
<evidence type="ECO:0000313" key="3">
    <source>
        <dbReference type="Proteomes" id="UP000009131"/>
    </source>
</evidence>
<feature type="region of interest" description="Disordered" evidence="1">
    <location>
        <begin position="346"/>
        <end position="367"/>
    </location>
</feature>
<proteinExistence type="predicted"/>
<comment type="caution">
    <text evidence="2">The sequence shown here is derived from an EMBL/GenBank/DDBJ whole genome shotgun (WGS) entry which is preliminary data.</text>
</comment>
<dbReference type="Proteomes" id="UP000009131">
    <property type="component" value="Unassembled WGS sequence"/>
</dbReference>